<dbReference type="PANTHER" id="PTHR42943:SF2">
    <property type="entry name" value="GLUTATHIONE S-TRANSFERASE KAPPA 1"/>
    <property type="match status" value="1"/>
</dbReference>
<keyword evidence="10" id="KW-1185">Reference proteome</keyword>
<name>A0A0G4FMJ2_VITBC</name>
<dbReference type="AlphaFoldDB" id="A0A0G4FMJ2"/>
<evidence type="ECO:0000313" key="9">
    <source>
        <dbReference type="EMBL" id="CEM15056.1"/>
    </source>
</evidence>
<dbReference type="Pfam" id="PF01323">
    <property type="entry name" value="DSBA"/>
    <property type="match status" value="1"/>
</dbReference>
<dbReference type="InterPro" id="IPR036249">
    <property type="entry name" value="Thioredoxin-like_sf"/>
</dbReference>
<evidence type="ECO:0000256" key="6">
    <source>
        <dbReference type="ARBA" id="ARBA00083519"/>
    </source>
</evidence>
<dbReference type="GO" id="GO:0005777">
    <property type="term" value="C:peroxisome"/>
    <property type="evidence" value="ECO:0007669"/>
    <property type="project" value="TreeGrafter"/>
</dbReference>
<proteinExistence type="inferred from homology"/>
<protein>
    <recommendedName>
        <fullName evidence="5">Glutathione S-transferase kappa 1</fullName>
        <ecNumber evidence="2">2.5.1.18</ecNumber>
    </recommendedName>
    <alternativeName>
        <fullName evidence="6">GST class-kappa</fullName>
    </alternativeName>
</protein>
<dbReference type="PANTHER" id="PTHR42943">
    <property type="entry name" value="GLUTATHIONE S-TRANSFERASE KAPPA"/>
    <property type="match status" value="1"/>
</dbReference>
<evidence type="ECO:0000256" key="3">
    <source>
        <dbReference type="ARBA" id="ARBA00022679"/>
    </source>
</evidence>
<evidence type="ECO:0000256" key="4">
    <source>
        <dbReference type="ARBA" id="ARBA00047960"/>
    </source>
</evidence>
<dbReference type="InterPro" id="IPR001853">
    <property type="entry name" value="DSBA-like_thioredoxin_dom"/>
</dbReference>
<feature type="region of interest" description="Disordered" evidence="7">
    <location>
        <begin position="244"/>
        <end position="266"/>
    </location>
</feature>
<evidence type="ECO:0000256" key="1">
    <source>
        <dbReference type="ARBA" id="ARBA00006494"/>
    </source>
</evidence>
<dbReference type="Proteomes" id="UP000041254">
    <property type="component" value="Unassembled WGS sequence"/>
</dbReference>
<dbReference type="OrthoDB" id="438740at2759"/>
<keyword evidence="3" id="KW-0808">Transferase</keyword>
<evidence type="ECO:0000259" key="8">
    <source>
        <dbReference type="Pfam" id="PF01323"/>
    </source>
</evidence>
<dbReference type="EC" id="2.5.1.18" evidence="2"/>
<dbReference type="Gene3D" id="3.40.30.10">
    <property type="entry name" value="Glutaredoxin"/>
    <property type="match status" value="1"/>
</dbReference>
<dbReference type="VEuPathDB" id="CryptoDB:Vbra_9356"/>
<reference evidence="9 10" key="1">
    <citation type="submission" date="2014-11" db="EMBL/GenBank/DDBJ databases">
        <authorList>
            <person name="Zhu J."/>
            <person name="Qi W."/>
            <person name="Song R."/>
        </authorList>
    </citation>
    <scope>NUCLEOTIDE SEQUENCE [LARGE SCALE GENOMIC DNA]</scope>
</reference>
<evidence type="ECO:0000256" key="2">
    <source>
        <dbReference type="ARBA" id="ARBA00012452"/>
    </source>
</evidence>
<dbReference type="GO" id="GO:0006749">
    <property type="term" value="P:glutathione metabolic process"/>
    <property type="evidence" value="ECO:0007669"/>
    <property type="project" value="TreeGrafter"/>
</dbReference>
<sequence length="266" mass="29653">MASLTSSSTAPVLVEVFYDIGSMYSYFACSVLHRYTSSPALWRGKVQVKLRPCLIGGIFKATGNQMPAALPARRVYVMKDTKRTAEYMRVPAKVPLNFPANTLKVMRLLTSISMSCTPTQLEDATDALFRTYWVDNDDISEVHTLQRALIHKAHFSPAEAEAHCNAIDDPDVKKALRKATDEAVRRGAFGCPTFFVKRAHFPPDVRDWMAREGAVGEADEEMFFGADRINQMAFLLRLPWKGPGGTGVEPSSQREEPGIVEIHSRL</sequence>
<evidence type="ECO:0000256" key="5">
    <source>
        <dbReference type="ARBA" id="ARBA00073833"/>
    </source>
</evidence>
<dbReference type="InterPro" id="IPR051924">
    <property type="entry name" value="GST_Kappa/NadH"/>
</dbReference>
<dbReference type="SUPFAM" id="SSF52833">
    <property type="entry name" value="Thioredoxin-like"/>
    <property type="match status" value="1"/>
</dbReference>
<dbReference type="GO" id="GO:0004364">
    <property type="term" value="F:glutathione transferase activity"/>
    <property type="evidence" value="ECO:0007669"/>
    <property type="project" value="UniProtKB-EC"/>
</dbReference>
<comment type="catalytic activity">
    <reaction evidence="4">
        <text>RX + glutathione = an S-substituted glutathione + a halide anion + H(+)</text>
        <dbReference type="Rhea" id="RHEA:16437"/>
        <dbReference type="ChEBI" id="CHEBI:15378"/>
        <dbReference type="ChEBI" id="CHEBI:16042"/>
        <dbReference type="ChEBI" id="CHEBI:17792"/>
        <dbReference type="ChEBI" id="CHEBI:57925"/>
        <dbReference type="ChEBI" id="CHEBI:90779"/>
        <dbReference type="EC" id="2.5.1.18"/>
    </reaction>
</comment>
<organism evidence="9 10">
    <name type="scientific">Vitrella brassicaformis (strain CCMP3155)</name>
    <dbReference type="NCBI Taxonomy" id="1169540"/>
    <lineage>
        <taxon>Eukaryota</taxon>
        <taxon>Sar</taxon>
        <taxon>Alveolata</taxon>
        <taxon>Colpodellida</taxon>
        <taxon>Vitrellaceae</taxon>
        <taxon>Vitrella</taxon>
    </lineage>
</organism>
<dbReference type="OMA" id="ECTNSKG"/>
<dbReference type="STRING" id="1169540.A0A0G4FMJ2"/>
<dbReference type="PhylomeDB" id="A0A0G4FMJ2"/>
<dbReference type="GO" id="GO:0004602">
    <property type="term" value="F:glutathione peroxidase activity"/>
    <property type="evidence" value="ECO:0007669"/>
    <property type="project" value="TreeGrafter"/>
</dbReference>
<accession>A0A0G4FMJ2</accession>
<dbReference type="FunFam" id="3.40.30.10:FF:000096">
    <property type="entry name" value="Glutathione S-transferase kappa"/>
    <property type="match status" value="1"/>
</dbReference>
<dbReference type="EMBL" id="CDMY01000464">
    <property type="protein sequence ID" value="CEM15056.1"/>
    <property type="molecule type" value="Genomic_DNA"/>
</dbReference>
<evidence type="ECO:0000313" key="10">
    <source>
        <dbReference type="Proteomes" id="UP000041254"/>
    </source>
</evidence>
<feature type="domain" description="DSBA-like thioredoxin" evidence="8">
    <location>
        <begin position="14"/>
        <end position="233"/>
    </location>
</feature>
<evidence type="ECO:0000256" key="7">
    <source>
        <dbReference type="SAM" id="MobiDB-lite"/>
    </source>
</evidence>
<gene>
    <name evidence="9" type="ORF">Vbra_9356</name>
</gene>
<feature type="compositionally biased region" description="Basic and acidic residues" evidence="7">
    <location>
        <begin position="252"/>
        <end position="266"/>
    </location>
</feature>
<comment type="similarity">
    <text evidence="1">Belongs to the GST superfamily. Kappa family.</text>
</comment>
<dbReference type="GO" id="GO:0005739">
    <property type="term" value="C:mitochondrion"/>
    <property type="evidence" value="ECO:0007669"/>
    <property type="project" value="TreeGrafter"/>
</dbReference>
<dbReference type="InParanoid" id="A0A0G4FMJ2"/>